<feature type="compositionally biased region" description="Low complexity" evidence="1">
    <location>
        <begin position="168"/>
        <end position="178"/>
    </location>
</feature>
<keyword evidence="3" id="KW-1185">Reference proteome</keyword>
<evidence type="ECO:0000313" key="3">
    <source>
        <dbReference type="Proteomes" id="UP000070700"/>
    </source>
</evidence>
<feature type="region of interest" description="Disordered" evidence="1">
    <location>
        <begin position="35"/>
        <end position="265"/>
    </location>
</feature>
<feature type="compositionally biased region" description="Polar residues" evidence="1">
    <location>
        <begin position="405"/>
        <end position="427"/>
    </location>
</feature>
<feature type="region of interest" description="Disordered" evidence="1">
    <location>
        <begin position="568"/>
        <end position="593"/>
    </location>
</feature>
<accession>A0A194XMP2</accession>
<feature type="compositionally biased region" description="Basic and acidic residues" evidence="1">
    <location>
        <begin position="785"/>
        <end position="796"/>
    </location>
</feature>
<dbReference type="OrthoDB" id="5369729at2759"/>
<dbReference type="EMBL" id="KQ947408">
    <property type="protein sequence ID" value="KUJ21042.1"/>
    <property type="molecule type" value="Genomic_DNA"/>
</dbReference>
<feature type="region of interest" description="Disordered" evidence="1">
    <location>
        <begin position="474"/>
        <end position="512"/>
    </location>
</feature>
<feature type="compositionally biased region" description="Polar residues" evidence="1">
    <location>
        <begin position="824"/>
        <end position="839"/>
    </location>
</feature>
<organism evidence="2 3">
    <name type="scientific">Mollisia scopiformis</name>
    <name type="common">Conifer needle endophyte fungus</name>
    <name type="synonym">Phialocephala scopiformis</name>
    <dbReference type="NCBI Taxonomy" id="149040"/>
    <lineage>
        <taxon>Eukaryota</taxon>
        <taxon>Fungi</taxon>
        <taxon>Dikarya</taxon>
        <taxon>Ascomycota</taxon>
        <taxon>Pezizomycotina</taxon>
        <taxon>Leotiomycetes</taxon>
        <taxon>Helotiales</taxon>
        <taxon>Mollisiaceae</taxon>
        <taxon>Mollisia</taxon>
    </lineage>
</organism>
<feature type="region of interest" description="Disordered" evidence="1">
    <location>
        <begin position="679"/>
        <end position="847"/>
    </location>
</feature>
<feature type="compositionally biased region" description="Low complexity" evidence="1">
    <location>
        <begin position="568"/>
        <end position="581"/>
    </location>
</feature>
<feature type="compositionally biased region" description="Basic and acidic residues" evidence="1">
    <location>
        <begin position="377"/>
        <end position="389"/>
    </location>
</feature>
<feature type="compositionally biased region" description="Polar residues" evidence="1">
    <location>
        <begin position="303"/>
        <end position="313"/>
    </location>
</feature>
<feature type="compositionally biased region" description="Low complexity" evidence="1">
    <location>
        <begin position="491"/>
        <end position="505"/>
    </location>
</feature>
<dbReference type="STRING" id="149040.A0A194XMP2"/>
<dbReference type="AlphaFoldDB" id="A0A194XMP2"/>
<feature type="compositionally biased region" description="Basic and acidic residues" evidence="1">
    <location>
        <begin position="35"/>
        <end position="59"/>
    </location>
</feature>
<feature type="region of interest" description="Disordered" evidence="1">
    <location>
        <begin position="1"/>
        <end position="21"/>
    </location>
</feature>
<feature type="compositionally biased region" description="Polar residues" evidence="1">
    <location>
        <begin position="63"/>
        <end position="72"/>
    </location>
</feature>
<reference evidence="2 3" key="1">
    <citation type="submission" date="2015-10" db="EMBL/GenBank/DDBJ databases">
        <title>Full genome of DAOMC 229536 Phialocephala scopiformis, a fungal endophyte of spruce producing the potent anti-insectan compound rugulosin.</title>
        <authorList>
            <consortium name="DOE Joint Genome Institute"/>
            <person name="Walker A.K."/>
            <person name="Frasz S.L."/>
            <person name="Seifert K.A."/>
            <person name="Miller J.D."/>
            <person name="Mondo S.J."/>
            <person name="Labutti K."/>
            <person name="Lipzen A."/>
            <person name="Dockter R."/>
            <person name="Kennedy M."/>
            <person name="Grigoriev I.V."/>
            <person name="Spatafora J.W."/>
        </authorList>
    </citation>
    <scope>NUCLEOTIDE SEQUENCE [LARGE SCALE GENOMIC DNA]</scope>
    <source>
        <strain evidence="2 3">CBS 120377</strain>
    </source>
</reference>
<sequence>MEYPSEDLREHTASRLPTYRHVDLQKLDLDRDPALSERAEVLTHGESKEQAGPRNDIKPPHMRNNSTSNIITTHEIRPSLKASRHLSFPTDHSSQPRPVNLLADSSSPSSATNTPAAKLATKRNAQPVTRKNHNGASYPPLSMITRGYTQDSTTTSTTNWVAQQSALSPKPASNNEKPPSSPPQPESQLQPQPQPPRSIADSASARPPIKVAPIRGFKSSRKSAEMASRRFSQELDSTVRVYDPHENLHRRSRQSEQDEHNSDESDLFLRAAREEELAQQNNVNTNGDSPSRSDSRRSRIGQRPSSLLFNSTALARRRGSDQDNSNGLPIMAGQESIAQALTYRPAGRDRPSALEDLNRTRYAGQNSRSTPTTPRATDSRERSPEEYGGRRPSVPEAILPPRASYRQSNLSYSTPRIYNSSPLVSRTTDLHDTPETPRGAEGTESTVSTTAPSTVWDELDELKSRIHRLELTGKLPPTSGAAMSRASADRPPTATTTITTLSSSPKRGRGISISPVEPPVVVEQPPAEAHPLLHAALAKAKPLLNAEIYKTLEATASDALAISSMMGTSGQPGPISSSQSTVGGPNAGVSDRQVRRKADSMCRSLTELCLALSENKNEAAQAVTSQALERPRTRDTEVLPSIETNNTRQIVNTDLNRVKSSPRALSRLEARRSSLLATSALPSPRYAPSEVGTPTQTGRRTSLFLRTRRTGTEEPEEDDTFRAPSRAITEVGRPRQSPREYTSQQPLPERSSSITSSLPVRRHYASTSLTNSQPMPPVSALNNRRYLERSTPERDTSTVIGRLAEDRSQRKSSIGSGLPIGRTGSLTRRNRQPTSSEFTAGQAGGYQ</sequence>
<feature type="region of interest" description="Disordered" evidence="1">
    <location>
        <begin position="277"/>
        <end position="329"/>
    </location>
</feature>
<protein>
    <recommendedName>
        <fullName evidence="4">LPXTG-motif cell wall anchor domain protein</fullName>
    </recommendedName>
</protein>
<feature type="compositionally biased region" description="Polar residues" evidence="1">
    <location>
        <begin position="443"/>
        <end position="453"/>
    </location>
</feature>
<evidence type="ECO:0000313" key="2">
    <source>
        <dbReference type="EMBL" id="KUJ21042.1"/>
    </source>
</evidence>
<evidence type="ECO:0008006" key="4">
    <source>
        <dbReference type="Google" id="ProtNLM"/>
    </source>
</evidence>
<feature type="compositionally biased region" description="Basic and acidic residues" evidence="1">
    <location>
        <begin position="348"/>
        <end position="359"/>
    </location>
</feature>
<feature type="region of interest" description="Disordered" evidence="1">
    <location>
        <begin position="348"/>
        <end position="453"/>
    </location>
</feature>
<dbReference type="InParanoid" id="A0A194XMP2"/>
<feature type="compositionally biased region" description="Basic and acidic residues" evidence="1">
    <location>
        <begin position="1"/>
        <end position="13"/>
    </location>
</feature>
<proteinExistence type="predicted"/>
<feature type="compositionally biased region" description="Polar residues" evidence="1">
    <location>
        <begin position="739"/>
        <end position="758"/>
    </location>
</feature>
<feature type="compositionally biased region" description="Polar residues" evidence="1">
    <location>
        <begin position="278"/>
        <end position="287"/>
    </location>
</feature>
<gene>
    <name evidence="2" type="ORF">LY89DRAFT_729845</name>
</gene>
<dbReference type="RefSeq" id="XP_018075397.1">
    <property type="nucleotide sequence ID" value="XM_018219414.1"/>
</dbReference>
<feature type="compositionally biased region" description="Basic and acidic residues" evidence="1">
    <location>
        <begin position="222"/>
        <end position="233"/>
    </location>
</feature>
<feature type="compositionally biased region" description="Polar residues" evidence="1">
    <location>
        <begin position="363"/>
        <end position="376"/>
    </location>
</feature>
<feature type="compositionally biased region" description="Low complexity" evidence="1">
    <location>
        <begin position="100"/>
        <end position="117"/>
    </location>
</feature>
<evidence type="ECO:0000256" key="1">
    <source>
        <dbReference type="SAM" id="MobiDB-lite"/>
    </source>
</evidence>
<dbReference type="Proteomes" id="UP000070700">
    <property type="component" value="Unassembled WGS sequence"/>
</dbReference>
<name>A0A194XMP2_MOLSC</name>
<dbReference type="KEGG" id="psco:LY89DRAFT_729845"/>
<feature type="compositionally biased region" description="Basic and acidic residues" evidence="1">
    <location>
        <begin position="242"/>
        <end position="263"/>
    </location>
</feature>
<dbReference type="GeneID" id="28829140"/>